<dbReference type="OrthoDB" id="3563845at2759"/>
<evidence type="ECO:0000313" key="2">
    <source>
        <dbReference type="Proteomes" id="UP000297777"/>
    </source>
</evidence>
<dbReference type="AlphaFoldDB" id="A0A4Z1EEQ9"/>
<keyword evidence="2" id="KW-1185">Reference proteome</keyword>
<dbReference type="EMBL" id="PQXH01000124">
    <property type="protein sequence ID" value="TGO10845.1"/>
    <property type="molecule type" value="Genomic_DNA"/>
</dbReference>
<dbReference type="Proteomes" id="UP000297777">
    <property type="component" value="Unassembled WGS sequence"/>
</dbReference>
<reference evidence="1 2" key="1">
    <citation type="submission" date="2017-12" db="EMBL/GenBank/DDBJ databases">
        <title>Comparative genomics of Botrytis spp.</title>
        <authorList>
            <person name="Valero-Jimenez C.A."/>
            <person name="Tapia P."/>
            <person name="Veloso J."/>
            <person name="Silva-Moreno E."/>
            <person name="Staats M."/>
            <person name="Valdes J.H."/>
            <person name="Van Kan J.A.L."/>
        </authorList>
    </citation>
    <scope>NUCLEOTIDE SEQUENCE [LARGE SCALE GENOMIC DNA]</scope>
    <source>
        <strain evidence="1 2">Bt9001</strain>
    </source>
</reference>
<comment type="caution">
    <text evidence="1">The sequence shown here is derived from an EMBL/GenBank/DDBJ whole genome shotgun (WGS) entry which is preliminary data.</text>
</comment>
<proteinExistence type="predicted"/>
<sequence>MRPTSRSVDDALFSWRHNLDMTVEKGDEEAISPTLAYRENEKTGGCPERTFESFHIPGCAKSSTTPRFWVSRLPVQEFHDNFQPGDIDQTVQKEHLNAPYRVRDQTPPLDYGLSHPIDPPTIETDHPPKTSPAYIAATSLNFKRRGFRRSWTAPINELNFTCLGVGGVAFTIQS</sequence>
<name>A0A4Z1EEQ9_9HELO</name>
<protein>
    <submittedName>
        <fullName evidence="1">Uncharacterized protein</fullName>
    </submittedName>
</protein>
<evidence type="ECO:0000313" key="1">
    <source>
        <dbReference type="EMBL" id="TGO10845.1"/>
    </source>
</evidence>
<organism evidence="1 2">
    <name type="scientific">Botrytis tulipae</name>
    <dbReference type="NCBI Taxonomy" id="87230"/>
    <lineage>
        <taxon>Eukaryota</taxon>
        <taxon>Fungi</taxon>
        <taxon>Dikarya</taxon>
        <taxon>Ascomycota</taxon>
        <taxon>Pezizomycotina</taxon>
        <taxon>Leotiomycetes</taxon>
        <taxon>Helotiales</taxon>
        <taxon>Sclerotiniaceae</taxon>
        <taxon>Botrytis</taxon>
    </lineage>
</organism>
<accession>A0A4Z1EEQ9</accession>
<gene>
    <name evidence="1" type="ORF">BTUL_0124g00170</name>
</gene>